<dbReference type="InterPro" id="IPR036390">
    <property type="entry name" value="WH_DNA-bd_sf"/>
</dbReference>
<dbReference type="PANTHER" id="PTHR43736:SF4">
    <property type="entry name" value="SLR1690 PROTEIN"/>
    <property type="match status" value="1"/>
</dbReference>
<gene>
    <name evidence="3" type="ORF">CLV29_2749</name>
</gene>
<dbReference type="OrthoDB" id="9786141at2"/>
<organism evidence="3 4">
    <name type="scientific">Naumannella halotolerans</name>
    <dbReference type="NCBI Taxonomy" id="993414"/>
    <lineage>
        <taxon>Bacteria</taxon>
        <taxon>Bacillati</taxon>
        <taxon>Actinomycetota</taxon>
        <taxon>Actinomycetes</taxon>
        <taxon>Propionibacteriales</taxon>
        <taxon>Propionibacteriaceae</taxon>
        <taxon>Naumannella</taxon>
    </lineage>
</organism>
<dbReference type="AlphaFoldDB" id="A0A4R7J2B0"/>
<protein>
    <submittedName>
        <fullName evidence="3">NUDIX domain-containing protein</fullName>
    </submittedName>
</protein>
<sequence length="255" mass="27778">MSSNSSRPSSSDSAPLPPTAAAVTRVPSEPADQPVGRFRHEALAVVLRITDGRLTVLGWQRGRDPFSGAWAVPSGPLTQTETVGAAATRYLAERVDLTQIAHLEQLETRSEPGRDPFDRTIATAYLGLVPADVDPRLPDNAAWLPTDDLPPMAFDHESVIKSAVERLRSKLSYTNLGFALAPREFTISELRQLYVAALGHDVSATNLQRVLTRRSQLEPTGSVSASSRAGGRPAKRFRFVERSMRVTDPFAALRP</sequence>
<dbReference type="EMBL" id="SOAW01000002">
    <property type="protein sequence ID" value="TDT31331.1"/>
    <property type="molecule type" value="Genomic_DNA"/>
</dbReference>
<comment type="caution">
    <text evidence="3">The sequence shown here is derived from an EMBL/GenBank/DDBJ whole genome shotgun (WGS) entry which is preliminary data.</text>
</comment>
<dbReference type="Gene3D" id="1.10.10.10">
    <property type="entry name" value="Winged helix-like DNA-binding domain superfamily/Winged helix DNA-binding domain"/>
    <property type="match status" value="1"/>
</dbReference>
<evidence type="ECO:0000256" key="1">
    <source>
        <dbReference type="SAM" id="MobiDB-lite"/>
    </source>
</evidence>
<feature type="domain" description="Nudix hydrolase" evidence="2">
    <location>
        <begin position="38"/>
        <end position="167"/>
    </location>
</feature>
<reference evidence="3 4" key="1">
    <citation type="submission" date="2019-03" db="EMBL/GenBank/DDBJ databases">
        <title>Genomic Encyclopedia of Archaeal and Bacterial Type Strains, Phase II (KMG-II): from individual species to whole genera.</title>
        <authorList>
            <person name="Goeker M."/>
        </authorList>
    </citation>
    <scope>NUCLEOTIDE SEQUENCE [LARGE SCALE GENOMIC DNA]</scope>
    <source>
        <strain evidence="3 4">DSM 24323</strain>
    </source>
</reference>
<dbReference type="PANTHER" id="PTHR43736">
    <property type="entry name" value="ADP-RIBOSE PYROPHOSPHATASE"/>
    <property type="match status" value="1"/>
</dbReference>
<evidence type="ECO:0000259" key="2">
    <source>
        <dbReference type="PROSITE" id="PS51462"/>
    </source>
</evidence>
<evidence type="ECO:0000313" key="3">
    <source>
        <dbReference type="EMBL" id="TDT31331.1"/>
    </source>
</evidence>
<dbReference type="InterPro" id="IPR000086">
    <property type="entry name" value="NUDIX_hydrolase_dom"/>
</dbReference>
<dbReference type="Proteomes" id="UP000295371">
    <property type="component" value="Unassembled WGS sequence"/>
</dbReference>
<dbReference type="PROSITE" id="PS51462">
    <property type="entry name" value="NUDIX"/>
    <property type="match status" value="1"/>
</dbReference>
<feature type="compositionally biased region" description="Low complexity" evidence="1">
    <location>
        <begin position="1"/>
        <end position="22"/>
    </location>
</feature>
<name>A0A4R7J2B0_9ACTN</name>
<dbReference type="SUPFAM" id="SSF55811">
    <property type="entry name" value="Nudix"/>
    <property type="match status" value="1"/>
</dbReference>
<dbReference type="CDD" id="cd18873">
    <property type="entry name" value="NUDIX_NadM_like"/>
    <property type="match status" value="1"/>
</dbReference>
<dbReference type="InterPro" id="IPR036388">
    <property type="entry name" value="WH-like_DNA-bd_sf"/>
</dbReference>
<dbReference type="Gene3D" id="3.90.79.10">
    <property type="entry name" value="Nucleoside Triphosphate Pyrophosphohydrolase"/>
    <property type="match status" value="1"/>
</dbReference>
<dbReference type="InterPro" id="IPR054105">
    <property type="entry name" value="WHD_NrtR"/>
</dbReference>
<proteinExistence type="predicted"/>
<dbReference type="InterPro" id="IPR015797">
    <property type="entry name" value="NUDIX_hydrolase-like_dom_sf"/>
</dbReference>
<dbReference type="SUPFAM" id="SSF46785">
    <property type="entry name" value="Winged helix' DNA-binding domain"/>
    <property type="match status" value="1"/>
</dbReference>
<accession>A0A4R7J2B0</accession>
<feature type="region of interest" description="Disordered" evidence="1">
    <location>
        <begin position="1"/>
        <end position="34"/>
    </location>
</feature>
<dbReference type="Pfam" id="PF00293">
    <property type="entry name" value="NUDIX"/>
    <property type="match status" value="1"/>
</dbReference>
<dbReference type="Pfam" id="PF21906">
    <property type="entry name" value="WHD_NrtR"/>
    <property type="match status" value="1"/>
</dbReference>
<keyword evidence="4" id="KW-1185">Reference proteome</keyword>
<dbReference type="RefSeq" id="WP_133755621.1">
    <property type="nucleotide sequence ID" value="NZ_CP171129.1"/>
</dbReference>
<evidence type="ECO:0000313" key="4">
    <source>
        <dbReference type="Proteomes" id="UP000295371"/>
    </source>
</evidence>